<gene>
    <name evidence="1" type="ORF">FB470_000485</name>
</gene>
<dbReference type="Proteomes" id="UP001229651">
    <property type="component" value="Unassembled WGS sequence"/>
</dbReference>
<sequence length="427" mass="46164">MLETYFSLGGLEIGNNARVEAYMQPGLSRSLNGCACPGFAEALGHQPYTTPAADPAPWYDPNEPESAGFGGLWIETIDGLHNGAFNISPVQRLGDGAIVPPRRHRDRVLTVTGWLFATDMCSADWGLRWLTARLLGCASCEGADLCLLRCCPDDADDVQRQLRTLKNAQLITAPEVIGRAPLPDAVCEGKTRPAFQVTFQISADPAFWRQPITVIDELVWPEPDPDTQLCNIIWDTSGDCDPDNPDCIPGVNSPLRGCTANPLCPPPPPPPRVPSATTGCVCIPLYVVRQCADIPATALAPQFVSALRMRLYAGDDPIRNLSITVYQNPRQLPAEELDECRACGTYYVEYVPPDSTLVIDGTTSSARMLCPGGVNTRGDTVLFGDGGGPAQHIQLQCGMHYTVCADMDVESFSPLATLSLETVTREM</sequence>
<reference evidence="1 2" key="1">
    <citation type="submission" date="2023-07" db="EMBL/GenBank/DDBJ databases">
        <title>Sequencing the genomes of 1000 actinobacteria strains.</title>
        <authorList>
            <person name="Klenk H.-P."/>
        </authorList>
    </citation>
    <scope>NUCLEOTIDE SEQUENCE [LARGE SCALE GENOMIC DNA]</scope>
    <source>
        <strain evidence="1 2">DSM 45805</strain>
    </source>
</reference>
<accession>A0ABU0ENA8</accession>
<comment type="caution">
    <text evidence="1">The sequence shown here is derived from an EMBL/GenBank/DDBJ whole genome shotgun (WGS) entry which is preliminary data.</text>
</comment>
<name>A0ABU0ENA8_9PSEU</name>
<dbReference type="RefSeq" id="WP_306988368.1">
    <property type="nucleotide sequence ID" value="NZ_JAUSUT010000001.1"/>
</dbReference>
<organism evidence="1 2">
    <name type="scientific">Amycolatopsis thermophila</name>
    <dbReference type="NCBI Taxonomy" id="206084"/>
    <lineage>
        <taxon>Bacteria</taxon>
        <taxon>Bacillati</taxon>
        <taxon>Actinomycetota</taxon>
        <taxon>Actinomycetes</taxon>
        <taxon>Pseudonocardiales</taxon>
        <taxon>Pseudonocardiaceae</taxon>
        <taxon>Amycolatopsis</taxon>
    </lineage>
</organism>
<keyword evidence="2" id="KW-1185">Reference proteome</keyword>
<evidence type="ECO:0000313" key="2">
    <source>
        <dbReference type="Proteomes" id="UP001229651"/>
    </source>
</evidence>
<protein>
    <submittedName>
        <fullName evidence="1">Uncharacterized protein</fullName>
    </submittedName>
</protein>
<proteinExistence type="predicted"/>
<evidence type="ECO:0000313" key="1">
    <source>
        <dbReference type="EMBL" id="MDQ0376491.1"/>
    </source>
</evidence>
<dbReference type="EMBL" id="JAUSUT010000001">
    <property type="protein sequence ID" value="MDQ0376491.1"/>
    <property type="molecule type" value="Genomic_DNA"/>
</dbReference>